<proteinExistence type="predicted"/>
<protein>
    <submittedName>
        <fullName evidence="1">26683_t:CDS:1</fullName>
    </submittedName>
</protein>
<sequence length="56" mass="6550">PLNSISQMNNQTQELEELNVDQMTVSENNPDFFESFIETVKHDYENGRSQLQLAFE</sequence>
<accession>A0ACA9SYI0</accession>
<keyword evidence="2" id="KW-1185">Reference proteome</keyword>
<comment type="caution">
    <text evidence="1">The sequence shown here is derived from an EMBL/GenBank/DDBJ whole genome shotgun (WGS) entry which is preliminary data.</text>
</comment>
<feature type="non-terminal residue" evidence="1">
    <location>
        <position position="1"/>
    </location>
</feature>
<dbReference type="Proteomes" id="UP000789920">
    <property type="component" value="Unassembled WGS sequence"/>
</dbReference>
<organism evidence="1 2">
    <name type="scientific">Racocetra persica</name>
    <dbReference type="NCBI Taxonomy" id="160502"/>
    <lineage>
        <taxon>Eukaryota</taxon>
        <taxon>Fungi</taxon>
        <taxon>Fungi incertae sedis</taxon>
        <taxon>Mucoromycota</taxon>
        <taxon>Glomeromycotina</taxon>
        <taxon>Glomeromycetes</taxon>
        <taxon>Diversisporales</taxon>
        <taxon>Gigasporaceae</taxon>
        <taxon>Racocetra</taxon>
    </lineage>
</organism>
<evidence type="ECO:0000313" key="2">
    <source>
        <dbReference type="Proteomes" id="UP000789920"/>
    </source>
</evidence>
<evidence type="ECO:0000313" key="1">
    <source>
        <dbReference type="EMBL" id="CAG8850278.1"/>
    </source>
</evidence>
<reference evidence="1" key="1">
    <citation type="submission" date="2021-06" db="EMBL/GenBank/DDBJ databases">
        <authorList>
            <person name="Kallberg Y."/>
            <person name="Tangrot J."/>
            <person name="Rosling A."/>
        </authorList>
    </citation>
    <scope>NUCLEOTIDE SEQUENCE</scope>
    <source>
        <strain evidence="1">MA461A</strain>
    </source>
</reference>
<gene>
    <name evidence="1" type="ORF">RPERSI_LOCUS36007</name>
</gene>
<feature type="non-terminal residue" evidence="1">
    <location>
        <position position="56"/>
    </location>
</feature>
<dbReference type="EMBL" id="CAJVQC010170002">
    <property type="protein sequence ID" value="CAG8850278.1"/>
    <property type="molecule type" value="Genomic_DNA"/>
</dbReference>
<name>A0ACA9SYI0_9GLOM</name>